<accession>A0A4Y6UBP1</accession>
<dbReference type="EMBL" id="CP038231">
    <property type="protein sequence ID" value="QDH13821.1"/>
    <property type="molecule type" value="Genomic_DNA"/>
</dbReference>
<organism evidence="2 3">
    <name type="scientific">Formicincola oecophyllae</name>
    <dbReference type="NCBI Taxonomy" id="2558361"/>
    <lineage>
        <taxon>Bacteria</taxon>
        <taxon>Pseudomonadati</taxon>
        <taxon>Pseudomonadota</taxon>
        <taxon>Alphaproteobacteria</taxon>
        <taxon>Acetobacterales</taxon>
        <taxon>Acetobacteraceae</taxon>
        <taxon>Formicincola</taxon>
    </lineage>
</organism>
<dbReference type="AlphaFoldDB" id="A0A4Y6UBP1"/>
<dbReference type="Pfam" id="PF06074">
    <property type="entry name" value="Portal_Mu"/>
    <property type="match status" value="1"/>
</dbReference>
<reference evidence="2 3" key="1">
    <citation type="submission" date="2019-03" db="EMBL/GenBank/DDBJ databases">
        <title>The complete genome sequence of Swingsia_sp. F3b2 LMG30590(T).</title>
        <authorList>
            <person name="Chua K.-O."/>
            <person name="Chan K.-G."/>
            <person name="See-Too W.-S."/>
        </authorList>
    </citation>
    <scope>NUCLEOTIDE SEQUENCE [LARGE SCALE GENOMIC DNA]</scope>
    <source>
        <strain evidence="2 3">F3b2</strain>
    </source>
</reference>
<evidence type="ECO:0000256" key="1">
    <source>
        <dbReference type="SAM" id="MobiDB-lite"/>
    </source>
</evidence>
<evidence type="ECO:0000313" key="3">
    <source>
        <dbReference type="Proteomes" id="UP000318709"/>
    </source>
</evidence>
<protein>
    <submittedName>
        <fullName evidence="2">DUF935 family protein</fullName>
    </submittedName>
</protein>
<gene>
    <name evidence="2" type="ORF">E3E12_06065</name>
</gene>
<feature type="region of interest" description="Disordered" evidence="1">
    <location>
        <begin position="1"/>
        <end position="33"/>
    </location>
</feature>
<keyword evidence="3" id="KW-1185">Reference proteome</keyword>
<name>A0A4Y6UBP1_9PROT</name>
<proteinExistence type="predicted"/>
<dbReference type="Proteomes" id="UP000318709">
    <property type="component" value="Chromosome"/>
</dbReference>
<dbReference type="InterPro" id="IPR009279">
    <property type="entry name" value="Portal_Mu"/>
</dbReference>
<evidence type="ECO:0000313" key="2">
    <source>
        <dbReference type="EMBL" id="QDH13821.1"/>
    </source>
</evidence>
<dbReference type="RefSeq" id="WP_141443529.1">
    <property type="nucleotide sequence ID" value="NZ_CP038231.1"/>
</dbReference>
<dbReference type="OrthoDB" id="9797300at2"/>
<dbReference type="KEGG" id="swf:E3E12_06065"/>
<feature type="region of interest" description="Disordered" evidence="1">
    <location>
        <begin position="443"/>
        <end position="481"/>
    </location>
</feature>
<sequence length="579" mass="63236">MIPRKRLLNAQGQPVDAQGAPHSSTQPLRQDVMGPRVIGDRPATLDHLGLTQASPDVVANLLASAAQGESRDWQVFCELIEERDLHYLGVLTTRKRAVAQLPITVDDAGPSELQKRQGDFVRTWLEKGIFQRAMFDILDAIAKGFSVHEIVWHCEAANYWPSQLVFRPQRFFEVSYQDGESIYLRAMESQATPALEDATPELMRQPLDPRRALVHRHPSWSGLQLRQGLTRAIAFNSLFKLYSSRDWGVFVQAFGLPIRVGKYDNGSSENDRNVLWKAVTDLAGAMACTMPESMNIEFIEPKGTTASDVHEKRCKWLDEQTSKAVLGQTGTTDARTGTHAAAQTHRLVQEDIERADATLLAHTLNSQLVKQMIDLSFGPPKDGRYPVASIGRPDEAPLETVLDAIAKAGPQGLKVKADELLARLNMTPPGKGDAVVGLMAQPQPAQPAEDTAPETRPGKVTPAHVPPVTDQDPPAPAAGQEQTLHARLGALVSRHAQSQPAILDMLSNSLANEASTAWDQMTGPVRAAIESAHSLEELQQVLEEMRLPDDQFQEAMQQGLLAAELAGEASILAGLGVGR</sequence>